<dbReference type="EMBL" id="JAFBEI010000005">
    <property type="protein sequence ID" value="MBM7635581.1"/>
    <property type="molecule type" value="Genomic_DNA"/>
</dbReference>
<gene>
    <name evidence="2" type="ORF">JOC31_000374</name>
</gene>
<dbReference type="Proteomes" id="UP000809081">
    <property type="component" value="Unassembled WGS sequence"/>
</dbReference>
<name>A0ABS2PKH6_9STRE</name>
<sequence length="71" mass="8372">MIQELNLPIWQTLALYPLAIALIIYLCTFKGAYKPYNEPYNDFKEECDEIHVDEAKARYGAYVQSQGRYYN</sequence>
<organism evidence="2 3">
    <name type="scientific">Streptococcus saliviloxodontae</name>
    <dbReference type="NCBI Taxonomy" id="1349416"/>
    <lineage>
        <taxon>Bacteria</taxon>
        <taxon>Bacillati</taxon>
        <taxon>Bacillota</taxon>
        <taxon>Bacilli</taxon>
        <taxon>Lactobacillales</taxon>
        <taxon>Streptococcaceae</taxon>
        <taxon>Streptococcus</taxon>
    </lineage>
</organism>
<evidence type="ECO:0000313" key="3">
    <source>
        <dbReference type="Proteomes" id="UP000809081"/>
    </source>
</evidence>
<accession>A0ABS2PKH6</accession>
<comment type="caution">
    <text evidence="2">The sequence shown here is derived from an EMBL/GenBank/DDBJ whole genome shotgun (WGS) entry which is preliminary data.</text>
</comment>
<evidence type="ECO:0000256" key="1">
    <source>
        <dbReference type="SAM" id="Phobius"/>
    </source>
</evidence>
<evidence type="ECO:0000313" key="2">
    <source>
        <dbReference type="EMBL" id="MBM7635581.1"/>
    </source>
</evidence>
<evidence type="ECO:0008006" key="4">
    <source>
        <dbReference type="Google" id="ProtNLM"/>
    </source>
</evidence>
<feature type="transmembrane region" description="Helical" evidence="1">
    <location>
        <begin position="14"/>
        <end position="33"/>
    </location>
</feature>
<reference evidence="2 3" key="1">
    <citation type="submission" date="2021-01" db="EMBL/GenBank/DDBJ databases">
        <title>Genomic Encyclopedia of Type Strains, Phase IV (KMG-IV): sequencing the most valuable type-strain genomes for metagenomic binning, comparative biology and taxonomic classification.</title>
        <authorList>
            <person name="Goeker M."/>
        </authorList>
    </citation>
    <scope>NUCLEOTIDE SEQUENCE [LARGE SCALE GENOMIC DNA]</scope>
    <source>
        <strain evidence="2 3">DSM 27513</strain>
    </source>
</reference>
<keyword evidence="1" id="KW-0812">Transmembrane</keyword>
<proteinExistence type="predicted"/>
<protein>
    <recommendedName>
        <fullName evidence="4">Phage protein</fullName>
    </recommendedName>
</protein>
<keyword evidence="1" id="KW-0472">Membrane</keyword>
<dbReference type="RefSeq" id="WP_205016514.1">
    <property type="nucleotide sequence ID" value="NZ_JAFBEI010000005.1"/>
</dbReference>
<keyword evidence="3" id="KW-1185">Reference proteome</keyword>
<keyword evidence="1" id="KW-1133">Transmembrane helix</keyword>